<protein>
    <submittedName>
        <fullName evidence="6">Redox-sensitive transcriptional activator SoxR</fullName>
    </submittedName>
</protein>
<evidence type="ECO:0000256" key="1">
    <source>
        <dbReference type="ARBA" id="ARBA00022714"/>
    </source>
</evidence>
<gene>
    <name evidence="6" type="primary">soxR</name>
    <name evidence="6" type="ORF">H8M03_09695</name>
</gene>
<dbReference type="InterPro" id="IPR000551">
    <property type="entry name" value="MerR-type_HTH_dom"/>
</dbReference>
<dbReference type="PRINTS" id="PR00040">
    <property type="entry name" value="HTHMERR"/>
</dbReference>
<dbReference type="SUPFAM" id="SSF46955">
    <property type="entry name" value="Putative DNA-binding domain"/>
    <property type="match status" value="1"/>
</dbReference>
<proteinExistence type="predicted"/>
<dbReference type="GO" id="GO:0003677">
    <property type="term" value="F:DNA binding"/>
    <property type="evidence" value="ECO:0007669"/>
    <property type="project" value="UniProtKB-KW"/>
</dbReference>
<dbReference type="GO" id="GO:0003700">
    <property type="term" value="F:DNA-binding transcription factor activity"/>
    <property type="evidence" value="ECO:0007669"/>
    <property type="project" value="InterPro"/>
</dbReference>
<dbReference type="InterPro" id="IPR010211">
    <property type="entry name" value="Redox-sen_tscrpt-act_SoxR"/>
</dbReference>
<keyword evidence="7" id="KW-1185">Reference proteome</keyword>
<dbReference type="AlphaFoldDB" id="A0A7G9L0Y7"/>
<dbReference type="EMBL" id="CP060697">
    <property type="protein sequence ID" value="QNM82286.1"/>
    <property type="molecule type" value="Genomic_DNA"/>
</dbReference>
<dbReference type="GO" id="GO:0006979">
    <property type="term" value="P:response to oxidative stress"/>
    <property type="evidence" value="ECO:0007669"/>
    <property type="project" value="InterPro"/>
</dbReference>
<keyword evidence="4" id="KW-0238">DNA-binding</keyword>
<evidence type="ECO:0000256" key="3">
    <source>
        <dbReference type="ARBA" id="ARBA00023014"/>
    </source>
</evidence>
<organism evidence="6 7">
    <name type="scientific">Sphingomonas sabuli</name>
    <dbReference type="NCBI Taxonomy" id="2764186"/>
    <lineage>
        <taxon>Bacteria</taxon>
        <taxon>Pseudomonadati</taxon>
        <taxon>Pseudomonadota</taxon>
        <taxon>Alphaproteobacteria</taxon>
        <taxon>Sphingomonadales</taxon>
        <taxon>Sphingomonadaceae</taxon>
        <taxon>Sphingomonas</taxon>
    </lineage>
</organism>
<dbReference type="InterPro" id="IPR009061">
    <property type="entry name" value="DNA-bd_dom_put_sf"/>
</dbReference>
<evidence type="ECO:0000256" key="2">
    <source>
        <dbReference type="ARBA" id="ARBA00023004"/>
    </source>
</evidence>
<accession>A0A7G9L0Y7</accession>
<dbReference type="PROSITE" id="PS00552">
    <property type="entry name" value="HTH_MERR_1"/>
    <property type="match status" value="1"/>
</dbReference>
<dbReference type="PANTHER" id="PTHR30204">
    <property type="entry name" value="REDOX-CYCLING DRUG-SENSING TRANSCRIPTIONAL ACTIVATOR SOXR"/>
    <property type="match status" value="1"/>
</dbReference>
<keyword evidence="3" id="KW-0411">Iron-sulfur</keyword>
<dbReference type="Proteomes" id="UP000515861">
    <property type="component" value="Chromosome"/>
</dbReference>
<keyword evidence="2" id="KW-0408">Iron</keyword>
<dbReference type="Gene3D" id="1.10.1660.10">
    <property type="match status" value="1"/>
</dbReference>
<dbReference type="GO" id="GO:0051537">
    <property type="term" value="F:2 iron, 2 sulfur cluster binding"/>
    <property type="evidence" value="ECO:0007669"/>
    <property type="project" value="UniProtKB-KW"/>
</dbReference>
<dbReference type="PROSITE" id="PS50937">
    <property type="entry name" value="HTH_MERR_2"/>
    <property type="match status" value="1"/>
</dbReference>
<keyword evidence="1" id="KW-0001">2Fe-2S</keyword>
<dbReference type="PANTHER" id="PTHR30204:SF0">
    <property type="entry name" value="REDOX-SENSITIVE TRANSCRIPTIONAL ACTIVATOR SOXR"/>
    <property type="match status" value="1"/>
</dbReference>
<dbReference type="NCBIfam" id="TIGR01950">
    <property type="entry name" value="SoxR"/>
    <property type="match status" value="1"/>
</dbReference>
<reference evidence="6 7" key="1">
    <citation type="submission" date="2020-08" db="EMBL/GenBank/DDBJ databases">
        <title>Sphingomonas sp. sand1-3 16S ribosomal RNA gene Genome sequencing and assembly.</title>
        <authorList>
            <person name="Kang M."/>
        </authorList>
    </citation>
    <scope>NUCLEOTIDE SEQUENCE [LARGE SCALE GENOMIC DNA]</scope>
    <source>
        <strain evidence="7">sand1-3</strain>
    </source>
</reference>
<evidence type="ECO:0000313" key="7">
    <source>
        <dbReference type="Proteomes" id="UP000515861"/>
    </source>
</evidence>
<dbReference type="KEGG" id="ssau:H8M03_09695"/>
<evidence type="ECO:0000256" key="4">
    <source>
        <dbReference type="ARBA" id="ARBA00023125"/>
    </source>
</evidence>
<name>A0A7G9L0Y7_9SPHN</name>
<sequence length="155" mass="17250">MILEKRALTIGDVARRTGLSVSAIRFYEDRGLVSSFRTGGNQRRFERAEIRRLSFAVIAQQLGLTLAEIEAELSLLPHGRPPTSADWQKISARIRERLNVKIAQIERTRDLLDGCIGCGCLSMERCALYNPGDRAARGGAGPRYLLGDPLPRTDR</sequence>
<feature type="domain" description="HTH merR-type" evidence="5">
    <location>
        <begin position="7"/>
        <end position="75"/>
    </location>
</feature>
<dbReference type="Pfam" id="PF13411">
    <property type="entry name" value="MerR_1"/>
    <property type="match status" value="1"/>
</dbReference>
<keyword evidence="1" id="KW-0479">Metal-binding</keyword>
<dbReference type="SMART" id="SM00422">
    <property type="entry name" value="HTH_MERR"/>
    <property type="match status" value="1"/>
</dbReference>
<dbReference type="InterPro" id="IPR047057">
    <property type="entry name" value="MerR_fam"/>
</dbReference>
<evidence type="ECO:0000313" key="6">
    <source>
        <dbReference type="EMBL" id="QNM82286.1"/>
    </source>
</evidence>
<evidence type="ECO:0000259" key="5">
    <source>
        <dbReference type="PROSITE" id="PS50937"/>
    </source>
</evidence>